<gene>
    <name evidence="1" type="ORF">SDC9_159809</name>
</gene>
<accession>A0A645FDN5</accession>
<comment type="caution">
    <text evidence="1">The sequence shown here is derived from an EMBL/GenBank/DDBJ whole genome shotgun (WGS) entry which is preliminary data.</text>
</comment>
<evidence type="ECO:0008006" key="2">
    <source>
        <dbReference type="Google" id="ProtNLM"/>
    </source>
</evidence>
<dbReference type="PANTHER" id="PTHR42899:SF1">
    <property type="entry name" value="SPERMATOGENESIS-ASSOCIATED PROTEIN 20"/>
    <property type="match status" value="1"/>
</dbReference>
<dbReference type="EMBL" id="VSSQ01058842">
    <property type="protein sequence ID" value="MPN12491.1"/>
    <property type="molecule type" value="Genomic_DNA"/>
</dbReference>
<sequence>MDAFYDKENGGFFLYGEDSEQLISKPKETYDGAIPSGNSVMAYNLIKLLALTNDSHLETTLKNHINFMSSATADFPTGNSFYLLSLLMYIHPQKSIVCVLNSQTDKEKLKFPLNSNVKVLDEPTDEYKLLNNKTTFYVCENYSCKPPTNKLEDVLSCQI</sequence>
<protein>
    <recommendedName>
        <fullName evidence="2">Thioredoxin domain-containing protein</fullName>
    </recommendedName>
</protein>
<organism evidence="1">
    <name type="scientific">bioreactor metagenome</name>
    <dbReference type="NCBI Taxonomy" id="1076179"/>
    <lineage>
        <taxon>unclassified sequences</taxon>
        <taxon>metagenomes</taxon>
        <taxon>ecological metagenomes</taxon>
    </lineage>
</organism>
<dbReference type="InterPro" id="IPR024705">
    <property type="entry name" value="Ssp411"/>
</dbReference>
<dbReference type="GO" id="GO:0005975">
    <property type="term" value="P:carbohydrate metabolic process"/>
    <property type="evidence" value="ECO:0007669"/>
    <property type="project" value="InterPro"/>
</dbReference>
<evidence type="ECO:0000313" key="1">
    <source>
        <dbReference type="EMBL" id="MPN12491.1"/>
    </source>
</evidence>
<name>A0A645FDN5_9ZZZZ</name>
<dbReference type="PANTHER" id="PTHR42899">
    <property type="entry name" value="SPERMATOGENESIS-ASSOCIATED PROTEIN 20"/>
    <property type="match status" value="1"/>
</dbReference>
<dbReference type="AlphaFoldDB" id="A0A645FDN5"/>
<dbReference type="InterPro" id="IPR008928">
    <property type="entry name" value="6-hairpin_glycosidase_sf"/>
</dbReference>
<dbReference type="SUPFAM" id="SSF48208">
    <property type="entry name" value="Six-hairpin glycosidases"/>
    <property type="match status" value="1"/>
</dbReference>
<proteinExistence type="predicted"/>
<reference evidence="1" key="1">
    <citation type="submission" date="2019-08" db="EMBL/GenBank/DDBJ databases">
        <authorList>
            <person name="Kucharzyk K."/>
            <person name="Murdoch R.W."/>
            <person name="Higgins S."/>
            <person name="Loffler F."/>
        </authorList>
    </citation>
    <scope>NUCLEOTIDE SEQUENCE</scope>
</reference>